<reference evidence="1 2" key="1">
    <citation type="submission" date="2020-02" db="EMBL/GenBank/DDBJ databases">
        <title>Genome sequence of strain CCNWXJ40-4.</title>
        <authorList>
            <person name="Gao J."/>
            <person name="Sun J."/>
        </authorList>
    </citation>
    <scope>NUCLEOTIDE SEQUENCE [LARGE SCALE GENOMIC DNA]</scope>
    <source>
        <strain evidence="1 2">CCNWXJ 40-4</strain>
    </source>
</reference>
<dbReference type="Proteomes" id="UP001642900">
    <property type="component" value="Unassembled WGS sequence"/>
</dbReference>
<sequence length="65" mass="7317">MNQTLKNAIQEVDALPEDEQEELGRALMDMAIRKKIDALLAEAESEGGEIPAEEVFRDLRQRYGA</sequence>
<keyword evidence="2" id="KW-1185">Reference proteome</keyword>
<organism evidence="1 2">
    <name type="scientific">Allomesorhizobium camelthorni</name>
    <dbReference type="NCBI Taxonomy" id="475069"/>
    <lineage>
        <taxon>Bacteria</taxon>
        <taxon>Pseudomonadati</taxon>
        <taxon>Pseudomonadota</taxon>
        <taxon>Alphaproteobacteria</taxon>
        <taxon>Hyphomicrobiales</taxon>
        <taxon>Phyllobacteriaceae</taxon>
        <taxon>Allomesorhizobium</taxon>
    </lineage>
</organism>
<evidence type="ECO:0008006" key="3">
    <source>
        <dbReference type="Google" id="ProtNLM"/>
    </source>
</evidence>
<evidence type="ECO:0000313" key="2">
    <source>
        <dbReference type="Proteomes" id="UP001642900"/>
    </source>
</evidence>
<dbReference type="RefSeq" id="WP_165033099.1">
    <property type="nucleotide sequence ID" value="NZ_JAAKZF010000064.1"/>
</dbReference>
<gene>
    <name evidence="1" type="ORF">G6N73_27210</name>
</gene>
<accession>A0A6G4WIZ1</accession>
<name>A0A6G4WIZ1_9HYPH</name>
<comment type="caution">
    <text evidence="1">The sequence shown here is derived from an EMBL/GenBank/DDBJ whole genome shotgun (WGS) entry which is preliminary data.</text>
</comment>
<dbReference type="AlphaFoldDB" id="A0A6G4WIZ1"/>
<dbReference type="EMBL" id="JAAKZF010000064">
    <property type="protein sequence ID" value="NGO54765.1"/>
    <property type="molecule type" value="Genomic_DNA"/>
</dbReference>
<proteinExistence type="predicted"/>
<evidence type="ECO:0000313" key="1">
    <source>
        <dbReference type="EMBL" id="NGO54765.1"/>
    </source>
</evidence>
<protein>
    <recommendedName>
        <fullName evidence="3">Type II toxin-antitoxin system ParD family antitoxin</fullName>
    </recommendedName>
</protein>